<dbReference type="InterPro" id="IPR004603">
    <property type="entry name" value="DNA_mismatch_endonuc_vsr"/>
</dbReference>
<dbReference type="EMBL" id="JBHUPA010000008">
    <property type="protein sequence ID" value="MFD2963712.1"/>
    <property type="molecule type" value="Genomic_DNA"/>
</dbReference>
<keyword evidence="3" id="KW-0227">DNA damage</keyword>
<evidence type="ECO:0000256" key="1">
    <source>
        <dbReference type="ARBA" id="ARBA00022722"/>
    </source>
</evidence>
<dbReference type="Pfam" id="PF03852">
    <property type="entry name" value="Vsr"/>
    <property type="match status" value="1"/>
</dbReference>
<protein>
    <recommendedName>
        <fullName evidence="9">DNA mismatch endonuclease Vsr</fullName>
    </recommendedName>
</protein>
<evidence type="ECO:0000313" key="7">
    <source>
        <dbReference type="EMBL" id="MFD2963712.1"/>
    </source>
</evidence>
<evidence type="ECO:0000256" key="2">
    <source>
        <dbReference type="ARBA" id="ARBA00022759"/>
    </source>
</evidence>
<comment type="caution">
    <text evidence="7">The sequence shown here is derived from an EMBL/GenBank/DDBJ whole genome shotgun (WGS) entry which is preliminary data.</text>
</comment>
<dbReference type="Proteomes" id="UP001597560">
    <property type="component" value="Unassembled WGS sequence"/>
</dbReference>
<evidence type="ECO:0000313" key="8">
    <source>
        <dbReference type="Proteomes" id="UP001597560"/>
    </source>
</evidence>
<proteinExistence type="inferred from homology"/>
<evidence type="ECO:0008006" key="9">
    <source>
        <dbReference type="Google" id="ProtNLM"/>
    </source>
</evidence>
<dbReference type="SUPFAM" id="SSF52980">
    <property type="entry name" value="Restriction endonuclease-like"/>
    <property type="match status" value="1"/>
</dbReference>
<reference evidence="8" key="1">
    <citation type="journal article" date="2019" name="Int. J. Syst. Evol. Microbiol.">
        <title>The Global Catalogue of Microorganisms (GCM) 10K type strain sequencing project: providing services to taxonomists for standard genome sequencing and annotation.</title>
        <authorList>
            <consortium name="The Broad Institute Genomics Platform"/>
            <consortium name="The Broad Institute Genome Sequencing Center for Infectious Disease"/>
            <person name="Wu L."/>
            <person name="Ma J."/>
        </authorList>
    </citation>
    <scope>NUCLEOTIDE SEQUENCE [LARGE SCALE GENOMIC DNA]</scope>
    <source>
        <strain evidence="8">KCTC 23098</strain>
    </source>
</reference>
<dbReference type="InterPro" id="IPR011335">
    <property type="entry name" value="Restrct_endonuc-II-like"/>
</dbReference>
<organism evidence="7 8">
    <name type="scientific">Olivibacter jilunii</name>
    <dbReference type="NCBI Taxonomy" id="985016"/>
    <lineage>
        <taxon>Bacteria</taxon>
        <taxon>Pseudomonadati</taxon>
        <taxon>Bacteroidota</taxon>
        <taxon>Sphingobacteriia</taxon>
        <taxon>Sphingobacteriales</taxon>
        <taxon>Sphingobacteriaceae</taxon>
        <taxon>Olivibacter</taxon>
    </lineage>
</organism>
<keyword evidence="5" id="KW-0234">DNA repair</keyword>
<accession>A0ABW6B305</accession>
<comment type="similarity">
    <text evidence="6">Belongs to the Vsr family.</text>
</comment>
<evidence type="ECO:0000256" key="6">
    <source>
        <dbReference type="ARBA" id="ARBA00029466"/>
    </source>
</evidence>
<name>A0ABW6B305_9SPHI</name>
<keyword evidence="4" id="KW-0378">Hydrolase</keyword>
<evidence type="ECO:0000256" key="5">
    <source>
        <dbReference type="ARBA" id="ARBA00023204"/>
    </source>
</evidence>
<gene>
    <name evidence="7" type="ORF">ACFS6J_18040</name>
</gene>
<evidence type="ECO:0000256" key="3">
    <source>
        <dbReference type="ARBA" id="ARBA00022763"/>
    </source>
</evidence>
<evidence type="ECO:0000256" key="4">
    <source>
        <dbReference type="ARBA" id="ARBA00022801"/>
    </source>
</evidence>
<dbReference type="Gene3D" id="3.40.960.10">
    <property type="entry name" value="VSR Endonuclease"/>
    <property type="match status" value="1"/>
</dbReference>
<dbReference type="RefSeq" id="WP_130854962.1">
    <property type="nucleotide sequence ID" value="NZ_JBHUPA010000008.1"/>
</dbReference>
<keyword evidence="1" id="KW-0540">Nuclease</keyword>
<sequence length="44" mass="5150">MCELSGTLDIVIKKFRLAIFIDGEFWHGYNREKNKHPTKSNKAL</sequence>
<keyword evidence="8" id="KW-1185">Reference proteome</keyword>
<keyword evidence="2" id="KW-0255">Endonuclease</keyword>